<feature type="transmembrane region" description="Helical" evidence="1">
    <location>
        <begin position="6"/>
        <end position="23"/>
    </location>
</feature>
<feature type="compositionally biased region" description="Polar residues" evidence="2">
    <location>
        <begin position="491"/>
        <end position="507"/>
    </location>
</feature>
<evidence type="ECO:0000256" key="2">
    <source>
        <dbReference type="SAM" id="MobiDB-lite"/>
    </source>
</evidence>
<feature type="transmembrane region" description="Helical" evidence="1">
    <location>
        <begin position="120"/>
        <end position="140"/>
    </location>
</feature>
<keyword evidence="1" id="KW-0808">Transferase</keyword>
<reference evidence="4 5" key="1">
    <citation type="submission" date="2018-06" db="EMBL/GenBank/DDBJ databases">
        <title>Genome Sequence of the Brown Rot Fungal Pathogen Monilinia fructigena.</title>
        <authorList>
            <person name="Landi L."/>
            <person name="De Miccolis Angelini R.M."/>
            <person name="Pollastro S."/>
            <person name="Abate D."/>
            <person name="Faretra F."/>
            <person name="Romanazzi G."/>
        </authorList>
    </citation>
    <scope>NUCLEOTIDE SEQUENCE [LARGE SCALE GENOMIC DNA]</scope>
    <source>
        <strain evidence="4 5">Mfrg269</strain>
    </source>
</reference>
<protein>
    <recommendedName>
        <fullName evidence="1">GPI ethanolamine phosphate transferase 1</fullName>
        <ecNumber evidence="1">2.-.-.-</ecNumber>
    </recommendedName>
</protein>
<comment type="caution">
    <text evidence="4">The sequence shown here is derived from an EMBL/GenBank/DDBJ whole genome shotgun (WGS) entry which is preliminary data.</text>
</comment>
<sequence>MGYLGWITFALTTVIDLHVLHGNSKTSRTLASSFFFSSILVALFASFIVSESPLTYYAYAVFPVAFWEEVYARRNALAEGGKLLFGHVKSPLAYIGIFLKTIIFLGSIESLAWGYTHREIFSVLFIGATLWPAFYGFGFLKKNKALTLTWVASCVGMSTFTLLPAMKIENIDLILYGGALMVAVGVSYLAFERKLLAKSKMAVDSIAPANNLLSRSLIGAQIGLIVLSMIVTRSTAMSLQARMGLPRGNQIVGWCLIVASLIMPFLHRLQPNNHYLHRLMVIFLTFAPLFVILTISYEGLFYLAFSATLITWVLLEHGIHNYTNPTTVKRNGAPVPKIPASLSSSPFRSLTLTDARISLLDSVNRLIPVFDPFSQGALLIVKLMIPFALISANLGILNKRLGVAPSALFMVVIAISDFLTLHFFWVVKDEGSWLEIGSTISHFIIASLLCLFVASLEGVSELFIAGVEVEDNSSQQEKERELGGVIREDTSSNGSTKVKASVNEKSI</sequence>
<organism evidence="4 5">
    <name type="scientific">Monilinia fructigena</name>
    <dbReference type="NCBI Taxonomy" id="38457"/>
    <lineage>
        <taxon>Eukaryota</taxon>
        <taxon>Fungi</taxon>
        <taxon>Dikarya</taxon>
        <taxon>Ascomycota</taxon>
        <taxon>Pezizomycotina</taxon>
        <taxon>Leotiomycetes</taxon>
        <taxon>Helotiales</taxon>
        <taxon>Sclerotiniaceae</taxon>
        <taxon>Monilinia</taxon>
    </lineage>
</organism>
<evidence type="ECO:0000259" key="3">
    <source>
        <dbReference type="Pfam" id="PF04987"/>
    </source>
</evidence>
<feature type="transmembrane region" description="Helical" evidence="1">
    <location>
        <begin position="173"/>
        <end position="191"/>
    </location>
</feature>
<dbReference type="UniPathway" id="UPA00196"/>
<feature type="transmembrane region" description="Helical" evidence="1">
    <location>
        <begin position="54"/>
        <end position="71"/>
    </location>
</feature>
<comment type="similarity">
    <text evidence="1">Belongs to the PIGG/PIGN/PIGO family. PIGN subfamily.</text>
</comment>
<feature type="transmembrane region" description="Helical" evidence="1">
    <location>
        <begin position="433"/>
        <end position="454"/>
    </location>
</feature>
<feature type="transmembrane region" description="Helical" evidence="1">
    <location>
        <begin position="30"/>
        <end position="48"/>
    </location>
</feature>
<keyword evidence="1" id="KW-0812">Transmembrane</keyword>
<keyword evidence="1" id="KW-0337">GPI-anchor biosynthesis</keyword>
<comment type="subcellular location">
    <subcellularLocation>
        <location evidence="1">Endoplasmic reticulum membrane</location>
        <topology evidence="1">Multi-pass membrane protein</topology>
    </subcellularLocation>
</comment>
<dbReference type="Pfam" id="PF04987">
    <property type="entry name" value="PigN"/>
    <property type="match status" value="2"/>
</dbReference>
<dbReference type="GO" id="GO:0006506">
    <property type="term" value="P:GPI anchor biosynthetic process"/>
    <property type="evidence" value="ECO:0007669"/>
    <property type="project" value="UniProtKB-UniPathway"/>
</dbReference>
<dbReference type="GO" id="GO:0005789">
    <property type="term" value="C:endoplasmic reticulum membrane"/>
    <property type="evidence" value="ECO:0007669"/>
    <property type="project" value="UniProtKB-SubCell"/>
</dbReference>
<keyword evidence="5" id="KW-1185">Reference proteome</keyword>
<feature type="domain" description="GPI ethanolamine phosphate transferase 1 C-terminal" evidence="3">
    <location>
        <begin position="1"/>
        <end position="359"/>
    </location>
</feature>
<evidence type="ECO:0000313" key="5">
    <source>
        <dbReference type="Proteomes" id="UP000249056"/>
    </source>
</evidence>
<feature type="transmembrane region" description="Helical" evidence="1">
    <location>
        <begin position="281"/>
        <end position="305"/>
    </location>
</feature>
<dbReference type="GO" id="GO:0051377">
    <property type="term" value="F:mannose-ethanolamine phosphotransferase activity"/>
    <property type="evidence" value="ECO:0007669"/>
    <property type="project" value="UniProtKB-UniRule"/>
</dbReference>
<feature type="transmembrane region" description="Helical" evidence="1">
    <location>
        <begin position="92"/>
        <end position="114"/>
    </location>
</feature>
<evidence type="ECO:0000256" key="1">
    <source>
        <dbReference type="RuleBase" id="RU367138"/>
    </source>
</evidence>
<dbReference type="InterPro" id="IPR017852">
    <property type="entry name" value="GPI_EtnP_transferase_1_C"/>
</dbReference>
<dbReference type="PANTHER" id="PTHR12250">
    <property type="entry name" value="PHOSPHATIDYLINOSITOL GLYCAN, CLASS N"/>
    <property type="match status" value="1"/>
</dbReference>
<accession>A0A395J7D9</accession>
<proteinExistence type="inferred from homology"/>
<dbReference type="PANTHER" id="PTHR12250:SF0">
    <property type="entry name" value="GPI ETHANOLAMINE PHOSPHATE TRANSFERASE 1"/>
    <property type="match status" value="1"/>
</dbReference>
<name>A0A395J7D9_9HELO</name>
<dbReference type="EC" id="2.-.-.-" evidence="1"/>
<comment type="pathway">
    <text evidence="1">Glycolipid biosynthesis; glycosylphosphatidylinositol-anchor biosynthesis.</text>
</comment>
<feature type="transmembrane region" description="Helical" evidence="1">
    <location>
        <begin position="376"/>
        <end position="396"/>
    </location>
</feature>
<feature type="region of interest" description="Disordered" evidence="2">
    <location>
        <begin position="471"/>
        <end position="507"/>
    </location>
</feature>
<feature type="transmembrane region" description="Helical" evidence="1">
    <location>
        <begin position="408"/>
        <end position="427"/>
    </location>
</feature>
<dbReference type="InterPro" id="IPR007070">
    <property type="entry name" value="GPI_EtnP_transferase_1"/>
</dbReference>
<dbReference type="EMBL" id="QKRW01000006">
    <property type="protein sequence ID" value="RAL66609.1"/>
    <property type="molecule type" value="Genomic_DNA"/>
</dbReference>
<keyword evidence="1" id="KW-0472">Membrane</keyword>
<gene>
    <name evidence="4" type="ORF">DID88_006299</name>
</gene>
<keyword evidence="1" id="KW-0256">Endoplasmic reticulum</keyword>
<keyword evidence="1" id="KW-1133">Transmembrane helix</keyword>
<dbReference type="OrthoDB" id="2748310at2759"/>
<dbReference type="AlphaFoldDB" id="A0A395J7D9"/>
<evidence type="ECO:0000313" key="4">
    <source>
        <dbReference type="EMBL" id="RAL66609.1"/>
    </source>
</evidence>
<feature type="transmembrane region" description="Helical" evidence="1">
    <location>
        <begin position="251"/>
        <end position="269"/>
    </location>
</feature>
<feature type="transmembrane region" description="Helical" evidence="1">
    <location>
        <begin position="147"/>
        <end position="167"/>
    </location>
</feature>
<feature type="compositionally biased region" description="Basic and acidic residues" evidence="2">
    <location>
        <begin position="476"/>
        <end position="490"/>
    </location>
</feature>
<comment type="function">
    <text evidence="1">Ethanolamine phosphate transferase involved in glycosylphosphatidylinositol-anchor biosynthesis. Transfers ethanolamine phosphate to the first alpha-1,4-linked mannose of the glycosylphosphatidylinositol precursor of GPI-anchor.</text>
</comment>
<feature type="transmembrane region" description="Helical" evidence="1">
    <location>
        <begin position="212"/>
        <end position="231"/>
    </location>
</feature>
<dbReference type="Proteomes" id="UP000249056">
    <property type="component" value="Unassembled WGS sequence"/>
</dbReference>
<feature type="domain" description="GPI ethanolamine phosphate transferase 1 C-terminal" evidence="3">
    <location>
        <begin position="360"/>
        <end position="432"/>
    </location>
</feature>